<evidence type="ECO:0000256" key="16">
    <source>
        <dbReference type="ARBA" id="ARBA00023034"/>
    </source>
</evidence>
<dbReference type="InterPro" id="IPR040165">
    <property type="entry name" value="Diminuto-like"/>
</dbReference>
<evidence type="ECO:0000256" key="20">
    <source>
        <dbReference type="ARBA" id="ARBA00023221"/>
    </source>
</evidence>
<dbReference type="WBParaSite" id="ACRNAN_scaffold9513.g23209.t1">
    <property type="protein sequence ID" value="ACRNAN_scaffold9513.g23209.t1"/>
    <property type="gene ID" value="ACRNAN_scaffold9513.g23209"/>
</dbReference>
<evidence type="ECO:0000256" key="19">
    <source>
        <dbReference type="ARBA" id="ARBA00023166"/>
    </source>
</evidence>
<evidence type="ECO:0000313" key="28">
    <source>
        <dbReference type="WBParaSite" id="ACRNAN_scaffold9513.g23209.t1"/>
    </source>
</evidence>
<evidence type="ECO:0000256" key="11">
    <source>
        <dbReference type="ARBA" id="ARBA00022824"/>
    </source>
</evidence>
<evidence type="ECO:0000256" key="23">
    <source>
        <dbReference type="ARBA" id="ARBA00056986"/>
    </source>
</evidence>
<evidence type="ECO:0000256" key="5">
    <source>
        <dbReference type="ARBA" id="ARBA00019086"/>
    </source>
</evidence>
<dbReference type="Pfam" id="PF01565">
    <property type="entry name" value="FAD_binding_4"/>
    <property type="match status" value="1"/>
</dbReference>
<dbReference type="GO" id="GO:0050614">
    <property type="term" value="F:Delta24-sterol reductase activity"/>
    <property type="evidence" value="ECO:0007669"/>
    <property type="project" value="UniProtKB-EC"/>
</dbReference>
<dbReference type="Proteomes" id="UP000887540">
    <property type="component" value="Unplaced"/>
</dbReference>
<dbReference type="Gene3D" id="3.30.465.10">
    <property type="match status" value="1"/>
</dbReference>
<evidence type="ECO:0000256" key="24">
    <source>
        <dbReference type="ARBA" id="ARBA00078485"/>
    </source>
</evidence>
<evidence type="ECO:0000256" key="17">
    <source>
        <dbReference type="ARBA" id="ARBA00023098"/>
    </source>
</evidence>
<keyword evidence="6" id="KW-0444">Lipid biosynthesis</keyword>
<evidence type="ECO:0000313" key="27">
    <source>
        <dbReference type="Proteomes" id="UP000887540"/>
    </source>
</evidence>
<dbReference type="PANTHER" id="PTHR10801:SF2">
    <property type="entry name" value="FAD-BINDING PCMH-TYPE DOMAIN-CONTAINING PROTEIN"/>
    <property type="match status" value="1"/>
</dbReference>
<evidence type="ECO:0000256" key="2">
    <source>
        <dbReference type="ARBA" id="ARBA00004194"/>
    </source>
</evidence>
<evidence type="ECO:0000256" key="25">
    <source>
        <dbReference type="ARBA" id="ARBA00080612"/>
    </source>
</evidence>
<keyword evidence="11" id="KW-0256">Endoplasmic reticulum</keyword>
<comment type="catalytic activity">
    <reaction evidence="22">
        <text>5alpha-cholest-8-en-3beta-ol + NADP(+) = zymosterol + NADPH + H(+)</text>
        <dbReference type="Rhea" id="RHEA:36399"/>
        <dbReference type="ChEBI" id="CHEBI:15378"/>
        <dbReference type="ChEBI" id="CHEBI:16608"/>
        <dbReference type="ChEBI" id="CHEBI:18252"/>
        <dbReference type="ChEBI" id="CHEBI:57783"/>
        <dbReference type="ChEBI" id="CHEBI:58349"/>
        <dbReference type="EC" id="1.3.1.72"/>
    </reaction>
    <physiologicalReaction direction="right-to-left" evidence="22">
        <dbReference type="Rhea" id="RHEA:36401"/>
    </physiologicalReaction>
</comment>
<keyword evidence="7" id="KW-0153">Cholesterol metabolism</keyword>
<dbReference type="GO" id="GO:0000246">
    <property type="term" value="F:Delta24(24-1) sterol reductase activity"/>
    <property type="evidence" value="ECO:0007669"/>
    <property type="project" value="TreeGrafter"/>
</dbReference>
<keyword evidence="20" id="KW-0753">Steroid metabolism</keyword>
<dbReference type="EC" id="1.3.1.72" evidence="4"/>
<evidence type="ECO:0000259" key="26">
    <source>
        <dbReference type="PROSITE" id="PS51387"/>
    </source>
</evidence>
<dbReference type="FunFam" id="3.30.465.10:FF:000032">
    <property type="entry name" value="Delta(24)-sterol reductase"/>
    <property type="match status" value="1"/>
</dbReference>
<dbReference type="GO" id="GO:0008203">
    <property type="term" value="P:cholesterol metabolic process"/>
    <property type="evidence" value="ECO:0007669"/>
    <property type="project" value="UniProtKB-KW"/>
</dbReference>
<comment type="cofactor">
    <cofactor evidence="1">
        <name>FAD</name>
        <dbReference type="ChEBI" id="CHEBI:57692"/>
    </cofactor>
</comment>
<keyword evidence="18" id="KW-0472">Membrane</keyword>
<comment type="function">
    <text evidence="23">Catalyzes the reduction of the delta-24 double bond of sterol intermediates during cholesterol biosynthesis. In addition to its cholesterol-synthesizing activity, can protect cells from oxidative stress by reducing caspase 3 activity during apoptosis induced by oxidative stress. Also protects against amyloid-beta peptide-induced apoptosis.</text>
</comment>
<evidence type="ECO:0000256" key="10">
    <source>
        <dbReference type="ARBA" id="ARBA00022729"/>
    </source>
</evidence>
<name>A0A914ENJ9_9BILA</name>
<dbReference type="SUPFAM" id="SSF56176">
    <property type="entry name" value="FAD-binding/transporter-associated domain-like"/>
    <property type="match status" value="1"/>
</dbReference>
<dbReference type="InterPro" id="IPR016166">
    <property type="entry name" value="FAD-bd_PCMH"/>
</dbReference>
<comment type="subcellular location">
    <subcellularLocation>
        <location evidence="3">Endoplasmic reticulum membrane</location>
        <topology evidence="3">Single-pass membrane protein</topology>
    </subcellularLocation>
    <subcellularLocation>
        <location evidence="2">Golgi apparatus membrane</location>
        <topology evidence="2">Single-pass membrane protein</topology>
    </subcellularLocation>
</comment>
<sequence>MVRKWNQLPEDKKRPMCTAKPNWLSLSTTFFPKENYHRIPINLHDILRIDEENLVVKVEPNVSVDDLTRFLIPRGYTLAVTLEIGDATAGGLAFGVGMTTYSHKVGLYQETILSYDVVLADGSLIHVTAENEHSDLYYCLPWSHGTLAFLVALELKLIRIKPYIRLQYIPVYSQDEYCQKIMELSGAINKDAVVPDYLEATIYDRERAVILVGTYDDADTPEKQHKGAGEEYIPIRDYLLRHNRAIFWVVESMIPFGNHPLFRFFLGWLCPPKPAFLKFTTTKAIREMTFAKQVFQDIVMPLALLKEQVNTAIELFDTFPLLVYPCRIYDHERGAQGQLR</sequence>
<keyword evidence="10" id="KW-0732">Signal</keyword>
<keyword evidence="8" id="KW-0285">Flavoprotein</keyword>
<proteinExistence type="predicted"/>
<evidence type="ECO:0000256" key="7">
    <source>
        <dbReference type="ARBA" id="ARBA00022548"/>
    </source>
</evidence>
<protein>
    <recommendedName>
        <fullName evidence="5">Delta(24)-sterol reductase</fullName>
        <ecNumber evidence="4">1.3.1.72</ecNumber>
    </recommendedName>
    <alternativeName>
        <fullName evidence="24">24-dehydrocholesterol reductase</fullName>
    </alternativeName>
    <alternativeName>
        <fullName evidence="25">3-beta-hydroxysterol Delta-24-reductase</fullName>
    </alternativeName>
</protein>
<evidence type="ECO:0000256" key="21">
    <source>
        <dbReference type="ARBA" id="ARBA00051033"/>
    </source>
</evidence>
<evidence type="ECO:0000256" key="15">
    <source>
        <dbReference type="ARBA" id="ARBA00023002"/>
    </source>
</evidence>
<keyword evidence="12" id="KW-0274">FAD</keyword>
<evidence type="ECO:0000256" key="22">
    <source>
        <dbReference type="ARBA" id="ARBA00052927"/>
    </source>
</evidence>
<evidence type="ECO:0000256" key="8">
    <source>
        <dbReference type="ARBA" id="ARBA00022630"/>
    </source>
</evidence>
<dbReference type="GO" id="GO:0071949">
    <property type="term" value="F:FAD binding"/>
    <property type="evidence" value="ECO:0007669"/>
    <property type="project" value="InterPro"/>
</dbReference>
<keyword evidence="16" id="KW-0333">Golgi apparatus</keyword>
<evidence type="ECO:0000256" key="6">
    <source>
        <dbReference type="ARBA" id="ARBA00022516"/>
    </source>
</evidence>
<dbReference type="AlphaFoldDB" id="A0A914ENJ9"/>
<keyword evidence="27" id="KW-1185">Reference proteome</keyword>
<dbReference type="GO" id="GO:0000139">
    <property type="term" value="C:Golgi membrane"/>
    <property type="evidence" value="ECO:0007669"/>
    <property type="project" value="UniProtKB-SubCell"/>
</dbReference>
<evidence type="ECO:0000256" key="4">
    <source>
        <dbReference type="ARBA" id="ARBA00012405"/>
    </source>
</evidence>
<keyword evidence="9" id="KW-0812">Transmembrane</keyword>
<feature type="domain" description="FAD-binding PCMH-type" evidence="26">
    <location>
        <begin position="1"/>
        <end position="160"/>
    </location>
</feature>
<dbReference type="InterPro" id="IPR006094">
    <property type="entry name" value="Oxid_FAD_bind_N"/>
</dbReference>
<dbReference type="InterPro" id="IPR036318">
    <property type="entry name" value="FAD-bd_PCMH-like_sf"/>
</dbReference>
<evidence type="ECO:0000256" key="3">
    <source>
        <dbReference type="ARBA" id="ARBA00004389"/>
    </source>
</evidence>
<evidence type="ECO:0000256" key="9">
    <source>
        <dbReference type="ARBA" id="ARBA00022692"/>
    </source>
</evidence>
<dbReference type="PROSITE" id="PS51387">
    <property type="entry name" value="FAD_PCMH"/>
    <property type="match status" value="1"/>
</dbReference>
<reference evidence="28" key="1">
    <citation type="submission" date="2022-11" db="UniProtKB">
        <authorList>
            <consortium name="WormBaseParasite"/>
        </authorList>
    </citation>
    <scope>IDENTIFICATION</scope>
</reference>
<evidence type="ECO:0000256" key="1">
    <source>
        <dbReference type="ARBA" id="ARBA00001974"/>
    </source>
</evidence>
<dbReference type="GO" id="GO:0005789">
    <property type="term" value="C:endoplasmic reticulum membrane"/>
    <property type="evidence" value="ECO:0007669"/>
    <property type="project" value="UniProtKB-SubCell"/>
</dbReference>
<organism evidence="27 28">
    <name type="scientific">Acrobeloides nanus</name>
    <dbReference type="NCBI Taxonomy" id="290746"/>
    <lineage>
        <taxon>Eukaryota</taxon>
        <taxon>Metazoa</taxon>
        <taxon>Ecdysozoa</taxon>
        <taxon>Nematoda</taxon>
        <taxon>Chromadorea</taxon>
        <taxon>Rhabditida</taxon>
        <taxon>Tylenchina</taxon>
        <taxon>Cephalobomorpha</taxon>
        <taxon>Cephaloboidea</taxon>
        <taxon>Cephalobidae</taxon>
        <taxon>Acrobeloides</taxon>
    </lineage>
</organism>
<keyword evidence="13" id="KW-0521">NADP</keyword>
<evidence type="ECO:0000256" key="14">
    <source>
        <dbReference type="ARBA" id="ARBA00022989"/>
    </source>
</evidence>
<comment type="catalytic activity">
    <reaction evidence="21">
        <text>lanosterol + NADPH + H(+) = 24,25-dihydrolanosterol + NADP(+)</text>
        <dbReference type="Rhea" id="RHEA:33919"/>
        <dbReference type="ChEBI" id="CHEBI:15378"/>
        <dbReference type="ChEBI" id="CHEBI:16521"/>
        <dbReference type="ChEBI" id="CHEBI:28113"/>
        <dbReference type="ChEBI" id="CHEBI:57783"/>
        <dbReference type="ChEBI" id="CHEBI:58349"/>
    </reaction>
    <physiologicalReaction direction="left-to-right" evidence="21">
        <dbReference type="Rhea" id="RHEA:33920"/>
    </physiologicalReaction>
</comment>
<accession>A0A914ENJ9</accession>
<keyword evidence="19" id="KW-1207">Sterol metabolism</keyword>
<dbReference type="InterPro" id="IPR016169">
    <property type="entry name" value="FAD-bd_PCMH_sub2"/>
</dbReference>
<evidence type="ECO:0000256" key="12">
    <source>
        <dbReference type="ARBA" id="ARBA00022827"/>
    </source>
</evidence>
<evidence type="ECO:0000256" key="18">
    <source>
        <dbReference type="ARBA" id="ARBA00023136"/>
    </source>
</evidence>
<keyword evidence="15" id="KW-0560">Oxidoreductase</keyword>
<dbReference type="PANTHER" id="PTHR10801">
    <property type="entry name" value="24-DEHYDROCHOLESTEROL REDUCTASE"/>
    <property type="match status" value="1"/>
</dbReference>
<evidence type="ECO:0000256" key="13">
    <source>
        <dbReference type="ARBA" id="ARBA00022857"/>
    </source>
</evidence>
<keyword evidence="17" id="KW-0443">Lipid metabolism</keyword>
<keyword evidence="14" id="KW-1133">Transmembrane helix</keyword>